<feature type="region of interest" description="Disordered" evidence="1">
    <location>
        <begin position="108"/>
        <end position="147"/>
    </location>
</feature>
<feature type="compositionally biased region" description="Polar residues" evidence="1">
    <location>
        <begin position="344"/>
        <end position="353"/>
    </location>
</feature>
<evidence type="ECO:0000256" key="2">
    <source>
        <dbReference type="SAM" id="SignalP"/>
    </source>
</evidence>
<dbReference type="VEuPathDB" id="FungiDB:FPRO_12666"/>
<name>A0A1L7W6K2_FUSPR</name>
<feature type="signal peptide" evidence="2">
    <location>
        <begin position="1"/>
        <end position="24"/>
    </location>
</feature>
<dbReference type="EMBL" id="FJOF01000013">
    <property type="protein sequence ID" value="CZR48056.1"/>
    <property type="molecule type" value="Genomic_DNA"/>
</dbReference>
<feature type="compositionally biased region" description="Basic and acidic residues" evidence="1">
    <location>
        <begin position="193"/>
        <end position="205"/>
    </location>
</feature>
<organism evidence="3 4">
    <name type="scientific">Fusarium proliferatum (strain ET1)</name>
    <name type="common">Orchid endophyte fungus</name>
    <dbReference type="NCBI Taxonomy" id="1227346"/>
    <lineage>
        <taxon>Eukaryota</taxon>
        <taxon>Fungi</taxon>
        <taxon>Dikarya</taxon>
        <taxon>Ascomycota</taxon>
        <taxon>Pezizomycotina</taxon>
        <taxon>Sordariomycetes</taxon>
        <taxon>Hypocreomycetidae</taxon>
        <taxon>Hypocreales</taxon>
        <taxon>Nectriaceae</taxon>
        <taxon>Fusarium</taxon>
        <taxon>Fusarium fujikuroi species complex</taxon>
    </lineage>
</organism>
<sequence>MPTMRATVARWLLLLALQLAAVSTSPVASTCPDGFCLCTGDCRVLLQDESCCPRGDGWLEHICGPKRACCREGCCLEGWTCAANGMCGPPLPSISDPTTIITLRKPELSSPTADDNISGKISTNPQPPSLTTTSERRLSEHTTVSSISSHIFVTAGPPVLTLPSNQVTTSSDEVVSGPGDATTIPNSQPTSGEPEKPSDASRDIPDGDTTLPNTHIVPIAFEPASATTLPGSMVTAISPTNPISPGTDLSETTHTPTTDSRGGDDRSITTILIPSTDGGGPAASTSGQTLSVNETLTSILVTSGTFSIAITTTDTPTTSPFATGTLDSILPSQGATDSAHHSQEPSSIMSVPPTSVDPVPGTEHSSHAEASKSNDPLPTSLVTKDPLTTAPESTSNSTTTLPNGQVTTLPRHSTSDVTKAPESTETDGVVPVIIPITTTVPDPERSDNGIKIPCDMWFFDLCLAPIGGWGFVLPPGTHPPGPPPIIKIDPTAPIKVDITGSIPWPGFTIDPAGNPTFSSKPDDCKTETAEMCITTTSYGVSVDGTTTSTTATSTISTCGTIYGCDVKGEDSSRTISKTTTVSTETPTVTAIRLTWEEWNIDEYTGAQLNDIADAAQARLDKKFGRLASPTSQITTTKATTESFPTLTRAPSIGVPASSGLSCVSTATYTECGGSGNREACVEKPSCASWVNTAVVTMTTPEITPFCDAGYETYSATAHAAIPTQGGTLKFFIPVSDDKGSDWDFVIDDDNVKEAVKSWKVGNDDDDSIESGDGGKDLEIKWEVPDESSGNYVELLFKTSDINEKRFAFTAKGGIVACMPDCRDDATTTTDADGMVCTHYPCHSPNCEQGPAPEPQAACELVEDGLAIPLFYTVTIVANGYSWIDDDGKKLKSEEKGCGAMTDWHSSAIEVETGDGWTARHMFTFTLPITIKAGCVERAIASAGGPSGIQCDNKEGDLW</sequence>
<evidence type="ECO:0000313" key="3">
    <source>
        <dbReference type="EMBL" id="CZR48056.1"/>
    </source>
</evidence>
<proteinExistence type="predicted"/>
<feature type="region of interest" description="Disordered" evidence="1">
    <location>
        <begin position="163"/>
        <end position="214"/>
    </location>
</feature>
<dbReference type="GeneID" id="42057530"/>
<feature type="chain" id="PRO_5012385890" evidence="2">
    <location>
        <begin position="25"/>
        <end position="958"/>
    </location>
</feature>
<feature type="region of interest" description="Disordered" evidence="1">
    <location>
        <begin position="236"/>
        <end position="267"/>
    </location>
</feature>
<keyword evidence="2" id="KW-0732">Signal</keyword>
<dbReference type="Proteomes" id="UP000183971">
    <property type="component" value="Unassembled WGS sequence"/>
</dbReference>
<dbReference type="RefSeq" id="XP_031088589.1">
    <property type="nucleotide sequence ID" value="XM_031223207.1"/>
</dbReference>
<gene>
    <name evidence="3" type="ORF">FPRO_12666</name>
</gene>
<accession>A0A1L7W6K2</accession>
<feature type="compositionally biased region" description="Polar residues" evidence="1">
    <location>
        <begin position="390"/>
        <end position="423"/>
    </location>
</feature>
<feature type="region of interest" description="Disordered" evidence="1">
    <location>
        <begin position="311"/>
        <end position="426"/>
    </location>
</feature>
<evidence type="ECO:0000313" key="4">
    <source>
        <dbReference type="Proteomes" id="UP000183971"/>
    </source>
</evidence>
<feature type="compositionally biased region" description="Polar residues" evidence="1">
    <location>
        <begin position="163"/>
        <end position="173"/>
    </location>
</feature>
<evidence type="ECO:0000256" key="1">
    <source>
        <dbReference type="SAM" id="MobiDB-lite"/>
    </source>
</evidence>
<reference evidence="4" key="1">
    <citation type="journal article" date="2016" name="Genome Biol. Evol.">
        <title>Comparative 'omics' of the Fusarium fujikuroi species complex highlights differences in genetic potential and metabolite synthesis.</title>
        <authorList>
            <person name="Niehaus E.-M."/>
            <person name="Muensterkoetter M."/>
            <person name="Proctor R.H."/>
            <person name="Brown D.W."/>
            <person name="Sharon A."/>
            <person name="Idan Y."/>
            <person name="Oren-Young L."/>
            <person name="Sieber C.M."/>
            <person name="Novak O."/>
            <person name="Pencik A."/>
            <person name="Tarkowska D."/>
            <person name="Hromadova K."/>
            <person name="Freeman S."/>
            <person name="Maymon M."/>
            <person name="Elazar M."/>
            <person name="Youssef S.A."/>
            <person name="El-Shabrawy E.S.M."/>
            <person name="Shalaby A.B.A."/>
            <person name="Houterman P."/>
            <person name="Brock N.L."/>
            <person name="Burkhardt I."/>
            <person name="Tsavkelova E.A."/>
            <person name="Dickschat J.S."/>
            <person name="Galuszka P."/>
            <person name="Gueldener U."/>
            <person name="Tudzynski B."/>
        </authorList>
    </citation>
    <scope>NUCLEOTIDE SEQUENCE [LARGE SCALE GENOMIC DNA]</scope>
    <source>
        <strain evidence="4">ET1</strain>
    </source>
</reference>
<protein>
    <submittedName>
        <fullName evidence="3">Uncharacterized protein</fullName>
    </submittedName>
</protein>
<dbReference type="AlphaFoldDB" id="A0A1L7W6K2"/>
<feature type="compositionally biased region" description="Polar residues" evidence="1">
    <location>
        <begin position="109"/>
        <end position="133"/>
    </location>
</feature>
<comment type="caution">
    <text evidence="3">The sequence shown here is derived from an EMBL/GenBank/DDBJ whole genome shotgun (WGS) entry which is preliminary data.</text>
</comment>
<feature type="compositionally biased region" description="Low complexity" evidence="1">
    <location>
        <begin position="311"/>
        <end position="325"/>
    </location>
</feature>
<keyword evidence="4" id="KW-1185">Reference proteome</keyword>
<feature type="compositionally biased region" description="Polar residues" evidence="1">
    <location>
        <begin position="236"/>
        <end position="260"/>
    </location>
</feature>
<feature type="compositionally biased region" description="Polar residues" evidence="1">
    <location>
        <begin position="373"/>
        <end position="382"/>
    </location>
</feature>